<feature type="transmembrane region" description="Helical" evidence="6">
    <location>
        <begin position="525"/>
        <end position="542"/>
    </location>
</feature>
<dbReference type="GO" id="GO:0016765">
    <property type="term" value="F:transferase activity, transferring alkyl or aryl (other than methyl) groups"/>
    <property type="evidence" value="ECO:0007669"/>
    <property type="project" value="InterPro"/>
</dbReference>
<comment type="catalytic activity">
    <reaction evidence="5">
        <text>dimethylallyl diphosphate + 2 oxidized [2Fe-2S]-[ferredoxin] + H2O = (2E)-4-hydroxy-3-methylbut-2-enyl diphosphate + 2 reduced [2Fe-2S]-[ferredoxin] + 2 H(+)</text>
        <dbReference type="Rhea" id="RHEA:24825"/>
        <dbReference type="Rhea" id="RHEA-COMP:10000"/>
        <dbReference type="Rhea" id="RHEA-COMP:10001"/>
        <dbReference type="ChEBI" id="CHEBI:15377"/>
        <dbReference type="ChEBI" id="CHEBI:15378"/>
        <dbReference type="ChEBI" id="CHEBI:33737"/>
        <dbReference type="ChEBI" id="CHEBI:33738"/>
        <dbReference type="ChEBI" id="CHEBI:57623"/>
        <dbReference type="ChEBI" id="CHEBI:128753"/>
        <dbReference type="EC" id="1.17.7.4"/>
    </reaction>
</comment>
<dbReference type="GO" id="GO:0016020">
    <property type="term" value="C:membrane"/>
    <property type="evidence" value="ECO:0007669"/>
    <property type="project" value="UniProtKB-SubCell"/>
</dbReference>
<feature type="binding site" evidence="5">
    <location>
        <position position="261"/>
    </location>
    <ligand>
        <name>dimethylallyl diphosphate</name>
        <dbReference type="ChEBI" id="CHEBI:57623"/>
    </ligand>
</feature>
<dbReference type="InterPro" id="IPR003451">
    <property type="entry name" value="LytB/IspH"/>
</dbReference>
<feature type="binding site" evidence="5">
    <location>
        <position position="261"/>
    </location>
    <ligand>
        <name>isopentenyl diphosphate</name>
        <dbReference type="ChEBI" id="CHEBI:128769"/>
    </ligand>
</feature>
<reference evidence="7 8" key="1">
    <citation type="journal article" date="2013" name="Genome Announc.">
        <title>Draft genome sequences for three mercury-methylating, sulfate-reducing bacteria.</title>
        <authorList>
            <person name="Brown S.D."/>
            <person name="Hurt R.A.Jr."/>
            <person name="Gilmour C.C."/>
            <person name="Elias D.A."/>
        </authorList>
    </citation>
    <scope>NUCLEOTIDE SEQUENCE [LARGE SCALE GENOMIC DNA]</scope>
    <source>
        <strain evidence="7 8">DSM 2059</strain>
    </source>
</reference>
<organism evidence="7 8">
    <name type="scientific">Desulfococcus multivorans DSM 2059</name>
    <dbReference type="NCBI Taxonomy" id="1121405"/>
    <lineage>
        <taxon>Bacteria</taxon>
        <taxon>Pseudomonadati</taxon>
        <taxon>Thermodesulfobacteriota</taxon>
        <taxon>Desulfobacteria</taxon>
        <taxon>Desulfobacterales</taxon>
        <taxon>Desulfococcaceae</taxon>
        <taxon>Desulfococcus</taxon>
    </lineage>
</organism>
<evidence type="ECO:0000313" key="7">
    <source>
        <dbReference type="EMBL" id="EPR38918.1"/>
    </source>
</evidence>
<dbReference type="AlphaFoldDB" id="S7V2N2"/>
<feature type="transmembrane region" description="Helical" evidence="6">
    <location>
        <begin position="452"/>
        <end position="472"/>
    </location>
</feature>
<feature type="transmembrane region" description="Helical" evidence="6">
    <location>
        <begin position="324"/>
        <end position="346"/>
    </location>
</feature>
<dbReference type="CDD" id="cd13967">
    <property type="entry name" value="PT_UbiA_5"/>
    <property type="match status" value="1"/>
</dbReference>
<keyword evidence="4 5" id="KW-0411">Iron-sulfur</keyword>
<gene>
    <name evidence="5" type="primary">ispH</name>
    <name evidence="7" type="ORF">dsmv_0328</name>
</gene>
<feature type="binding site" evidence="5">
    <location>
        <position position="41"/>
    </location>
    <ligand>
        <name>dimethylallyl diphosphate</name>
        <dbReference type="ChEBI" id="CHEBI:57623"/>
    </ligand>
</feature>
<accession>S7V2N2</accession>
<feature type="binding site" evidence="5">
    <location>
        <position position="261"/>
    </location>
    <ligand>
        <name>(2E)-4-hydroxy-3-methylbut-2-enyl diphosphate</name>
        <dbReference type="ChEBI" id="CHEBI:128753"/>
    </ligand>
</feature>
<feature type="transmembrane region" description="Helical" evidence="6">
    <location>
        <begin position="429"/>
        <end position="446"/>
    </location>
</feature>
<dbReference type="GO" id="GO:0050992">
    <property type="term" value="P:dimethylallyl diphosphate biosynthetic process"/>
    <property type="evidence" value="ECO:0007669"/>
    <property type="project" value="UniProtKB-UniRule"/>
</dbReference>
<proteinExistence type="inferred from homology"/>
<feature type="binding site" evidence="5">
    <location>
        <position position="41"/>
    </location>
    <ligand>
        <name>isopentenyl diphosphate</name>
        <dbReference type="ChEBI" id="CHEBI:128769"/>
    </ligand>
</feature>
<dbReference type="OrthoDB" id="9804068at2"/>
<comment type="pathway">
    <text evidence="5">Isoprenoid biosynthesis; dimethylallyl diphosphate biosynthesis; dimethylallyl diphosphate from (2E)-4-hydroxy-3-methylbutenyl diphosphate: step 1/1.</text>
</comment>
<feature type="binding site" evidence="5">
    <location>
        <position position="41"/>
    </location>
    <ligand>
        <name>(2E)-4-hydroxy-3-methylbut-2-enyl diphosphate</name>
        <dbReference type="ChEBI" id="CHEBI:128753"/>
    </ligand>
</feature>
<comment type="similarity">
    <text evidence="5">Belongs to the IspH family.</text>
</comment>
<dbReference type="RefSeq" id="WP_020876990.1">
    <property type="nucleotide sequence ID" value="NZ_ATHJ01000094.1"/>
</dbReference>
<dbReference type="GO" id="GO:0051539">
    <property type="term" value="F:4 iron, 4 sulfur cluster binding"/>
    <property type="evidence" value="ECO:0007669"/>
    <property type="project" value="UniProtKB-UniRule"/>
</dbReference>
<feature type="binding site" evidence="5">
    <location>
        <position position="73"/>
    </location>
    <ligand>
        <name>isopentenyl diphosphate</name>
        <dbReference type="ChEBI" id="CHEBI:128769"/>
    </ligand>
</feature>
<feature type="binding site" evidence="5">
    <location>
        <position position="219"/>
    </location>
    <ligand>
        <name>dimethylallyl diphosphate</name>
        <dbReference type="ChEBI" id="CHEBI:57623"/>
    </ligand>
</feature>
<feature type="binding site" evidence="5">
    <location>
        <position position="123"/>
    </location>
    <ligand>
        <name>isopentenyl diphosphate</name>
        <dbReference type="ChEBI" id="CHEBI:128769"/>
    </ligand>
</feature>
<dbReference type="GO" id="GO:0019288">
    <property type="term" value="P:isopentenyl diphosphate biosynthetic process, methylerythritol 4-phosphate pathway"/>
    <property type="evidence" value="ECO:0007669"/>
    <property type="project" value="UniProtKB-UniRule"/>
</dbReference>
<dbReference type="Proteomes" id="UP000014977">
    <property type="component" value="Unassembled WGS sequence"/>
</dbReference>
<evidence type="ECO:0000256" key="3">
    <source>
        <dbReference type="ARBA" id="ARBA00023004"/>
    </source>
</evidence>
<sequence length="578" mass="63895">MKISVARNAGFCMGVQRAVEMALDASHRYPPPIYTYGPLIHNPQVLKLLDEKGISVMNEIPEKGSGTVLIRAHGVPPDTKTRLESAGYTVIDATCPRVIKVQAIIQKHAREGFASIIVGDRDHPEVIGLLGYAGSNGHVVGRLHDLDTLPAFDKAIIVAQTTQNVHFFEAVKKWAQKHHPGYKVFETICGSTEQRQNETQRLAKEVDAVIVVGGRNSGNTQRLVEIVKDAGKPVCHIETESDLDMELLRSVKHIGITAGASTPNWIIKRIYRIIEALPLENEKVWKRRLFMAQRFALATNLYIAVGAGALCYACSVLQNVRTPFPYILISSLYVLSMHTLNNLTGLREARYNNPDLAVFFETHKSKMILLALSSGAIGLFVAAGMGILPFVLLLIMTLMGLSYNLQIVPDSVPNARYRSIRDIPGSKTLLISLAWGMVTALFPILAATGTVAWATIFTFIWSVAMVFVRTAFFEVLDMQGDQIVGKNTIPILLGKKQTLALLRLILLFVFVMLFLSVVFGVLPGLALALILCPIYLAVVMAFHRRAYIRPGIRLEFLTESQFLLAGLITLIWRIGFRG</sequence>
<keyword evidence="6" id="KW-0472">Membrane</keyword>
<keyword evidence="5" id="KW-0414">Isoprene biosynthesis</keyword>
<evidence type="ECO:0000313" key="8">
    <source>
        <dbReference type="Proteomes" id="UP000014977"/>
    </source>
</evidence>
<feature type="binding site" evidence="5">
    <location>
        <position position="73"/>
    </location>
    <ligand>
        <name>(2E)-4-hydroxy-3-methylbut-2-enyl diphosphate</name>
        <dbReference type="ChEBI" id="CHEBI:128753"/>
    </ligand>
</feature>
<feature type="binding site" evidence="5">
    <location>
        <position position="217"/>
    </location>
    <ligand>
        <name>dimethylallyl diphosphate</name>
        <dbReference type="ChEBI" id="CHEBI:57623"/>
    </ligand>
</feature>
<dbReference type="eggNOG" id="COG0761">
    <property type="taxonomic scope" value="Bacteria"/>
</dbReference>
<dbReference type="EC" id="1.17.7.4" evidence="5"/>
<comment type="catalytic activity">
    <reaction evidence="5">
        <text>isopentenyl diphosphate + 2 oxidized [2Fe-2S]-[ferredoxin] + H2O = (2E)-4-hydroxy-3-methylbut-2-enyl diphosphate + 2 reduced [2Fe-2S]-[ferredoxin] + 2 H(+)</text>
        <dbReference type="Rhea" id="RHEA:24488"/>
        <dbReference type="Rhea" id="RHEA-COMP:10000"/>
        <dbReference type="Rhea" id="RHEA-COMP:10001"/>
        <dbReference type="ChEBI" id="CHEBI:15377"/>
        <dbReference type="ChEBI" id="CHEBI:15378"/>
        <dbReference type="ChEBI" id="CHEBI:33737"/>
        <dbReference type="ChEBI" id="CHEBI:33738"/>
        <dbReference type="ChEBI" id="CHEBI:128753"/>
        <dbReference type="ChEBI" id="CHEBI:128769"/>
        <dbReference type="EC" id="1.17.7.4"/>
    </reaction>
</comment>
<dbReference type="EMBL" id="ATHJ01000094">
    <property type="protein sequence ID" value="EPR38918.1"/>
    <property type="molecule type" value="Genomic_DNA"/>
</dbReference>
<dbReference type="UniPathway" id="UPA00059">
    <property type="reaction ID" value="UER00105"/>
</dbReference>
<feature type="binding site" evidence="5">
    <location>
        <position position="123"/>
    </location>
    <ligand>
        <name>dimethylallyl diphosphate</name>
        <dbReference type="ChEBI" id="CHEBI:57623"/>
    </ligand>
</feature>
<evidence type="ECO:0000256" key="5">
    <source>
        <dbReference type="HAMAP-Rule" id="MF_00191"/>
    </source>
</evidence>
<feature type="binding site" evidence="5">
    <location>
        <position position="217"/>
    </location>
    <ligand>
        <name>(2E)-4-hydroxy-3-methylbut-2-enyl diphosphate</name>
        <dbReference type="ChEBI" id="CHEBI:128753"/>
    </ligand>
</feature>
<dbReference type="Pfam" id="PF02401">
    <property type="entry name" value="LYTB"/>
    <property type="match status" value="1"/>
</dbReference>
<dbReference type="HAMAP" id="MF_00191">
    <property type="entry name" value="IspH"/>
    <property type="match status" value="1"/>
</dbReference>
<dbReference type="GO" id="GO:0046872">
    <property type="term" value="F:metal ion binding"/>
    <property type="evidence" value="ECO:0007669"/>
    <property type="project" value="UniProtKB-KW"/>
</dbReference>
<dbReference type="CDD" id="cd13944">
    <property type="entry name" value="lytB_ispH"/>
    <property type="match status" value="1"/>
</dbReference>
<feature type="transmembrane region" description="Helical" evidence="6">
    <location>
        <begin position="554"/>
        <end position="575"/>
    </location>
</feature>
<dbReference type="GO" id="GO:0051745">
    <property type="term" value="F:4-hydroxy-3-methylbut-2-enyl diphosphate reductase activity"/>
    <property type="evidence" value="ECO:0007669"/>
    <property type="project" value="UniProtKB-UniRule"/>
</dbReference>
<feature type="binding site" evidence="5">
    <location>
        <position position="123"/>
    </location>
    <ligand>
        <name>(2E)-4-hydroxy-3-methylbut-2-enyl diphosphate</name>
        <dbReference type="ChEBI" id="CHEBI:128753"/>
    </ligand>
</feature>
<comment type="cofactor">
    <cofactor evidence="5">
        <name>[4Fe-4S] cluster</name>
        <dbReference type="ChEBI" id="CHEBI:49883"/>
    </cofactor>
    <text evidence="5">Binds 1 [4Fe-4S] cluster per subunit.</text>
</comment>
<dbReference type="PANTHER" id="PTHR30426">
    <property type="entry name" value="4-HYDROXY-3-METHYLBUT-2-ENYL DIPHOSPHATE REDUCTASE"/>
    <property type="match status" value="1"/>
</dbReference>
<keyword evidence="6" id="KW-0812">Transmembrane</keyword>
<keyword evidence="5" id="KW-0560">Oxidoreductase</keyword>
<dbReference type="Gene3D" id="3.40.50.11270">
    <property type="match status" value="1"/>
</dbReference>
<dbReference type="STRING" id="897.B2D07_05150"/>
<evidence type="ECO:0000256" key="2">
    <source>
        <dbReference type="ARBA" id="ARBA00022723"/>
    </source>
</evidence>
<comment type="function">
    <text evidence="5">Catalyzes the conversion of 1-hydroxy-2-methyl-2-(E)-butenyl 4-diphosphate (HMBPP) into a mixture of isopentenyl diphosphate (IPP) and dimethylallyl diphosphate (DMAPP). Acts in the terminal step of the DOXP/MEP pathway for isoprenoid precursor biosynthesis.</text>
</comment>
<feature type="binding site" evidence="5">
    <location>
        <position position="189"/>
    </location>
    <ligand>
        <name>[4Fe-4S] cluster</name>
        <dbReference type="ChEBI" id="CHEBI:49883"/>
    </ligand>
</feature>
<keyword evidence="8" id="KW-1185">Reference proteome</keyword>
<dbReference type="NCBIfam" id="TIGR00216">
    <property type="entry name" value="ispH_lytB"/>
    <property type="match status" value="1"/>
</dbReference>
<evidence type="ECO:0000256" key="1">
    <source>
        <dbReference type="ARBA" id="ARBA00022485"/>
    </source>
</evidence>
<evidence type="ECO:0000256" key="6">
    <source>
        <dbReference type="SAM" id="Phobius"/>
    </source>
</evidence>
<name>S7V2N2_DESML</name>
<keyword evidence="3 5" id="KW-0408">Iron</keyword>
<feature type="binding site" evidence="5">
    <location>
        <position position="219"/>
    </location>
    <ligand>
        <name>isopentenyl diphosphate</name>
        <dbReference type="ChEBI" id="CHEBI:128769"/>
    </ligand>
</feature>
<keyword evidence="2 5" id="KW-0479">Metal-binding</keyword>
<keyword evidence="1 5" id="KW-0004">4Fe-4S</keyword>
<dbReference type="Gene3D" id="3.40.1010.20">
    <property type="entry name" value="4-hydroxy-3-methylbut-2-enyl diphosphate reductase, catalytic domain"/>
    <property type="match status" value="2"/>
</dbReference>
<feature type="binding site" evidence="5">
    <location>
        <position position="95"/>
    </location>
    <ligand>
        <name>[4Fe-4S] cluster</name>
        <dbReference type="ChEBI" id="CHEBI:49883"/>
    </ligand>
</feature>
<keyword evidence="6" id="KW-1133">Transmembrane helix</keyword>
<comment type="pathway">
    <text evidence="5">Isoprenoid biosynthesis; isopentenyl diphosphate biosynthesis via DXP pathway; isopentenyl diphosphate from 1-deoxy-D-xylulose 5-phosphate: step 6/6.</text>
</comment>
<feature type="binding site" evidence="5">
    <location>
        <position position="73"/>
    </location>
    <ligand>
        <name>dimethylallyl diphosphate</name>
        <dbReference type="ChEBI" id="CHEBI:57623"/>
    </ligand>
</feature>
<comment type="caution">
    <text evidence="5">Lacks conserved residue(s) required for the propagation of feature annotation.</text>
</comment>
<comment type="caution">
    <text evidence="7">The sequence shown here is derived from an EMBL/GenBank/DDBJ whole genome shotgun (WGS) entry which is preliminary data.</text>
</comment>
<dbReference type="UniPathway" id="UPA00056">
    <property type="reaction ID" value="UER00097"/>
</dbReference>
<dbReference type="PANTHER" id="PTHR30426:SF0">
    <property type="entry name" value="4-HYDROXY-3-METHYLBUT-2-ENYL DIPHOSPHATE REDUCTASE"/>
    <property type="match status" value="1"/>
</dbReference>
<feature type="transmembrane region" description="Helical" evidence="6">
    <location>
        <begin position="500"/>
        <end position="519"/>
    </location>
</feature>
<feature type="active site" description="Proton donor" evidence="5">
    <location>
        <position position="125"/>
    </location>
</feature>
<evidence type="ECO:0000256" key="4">
    <source>
        <dbReference type="ARBA" id="ARBA00023014"/>
    </source>
</evidence>
<feature type="binding site" evidence="5">
    <location>
        <position position="219"/>
    </location>
    <ligand>
        <name>(2E)-4-hydroxy-3-methylbut-2-enyl diphosphate</name>
        <dbReference type="ChEBI" id="CHEBI:128753"/>
    </ligand>
</feature>
<feature type="binding site" evidence="5">
    <location>
        <position position="217"/>
    </location>
    <ligand>
        <name>isopentenyl diphosphate</name>
        <dbReference type="ChEBI" id="CHEBI:128769"/>
    </ligand>
</feature>
<feature type="binding site" evidence="5">
    <location>
        <position position="12"/>
    </location>
    <ligand>
        <name>[4Fe-4S] cluster</name>
        <dbReference type="ChEBI" id="CHEBI:49883"/>
    </ligand>
</feature>
<feature type="transmembrane region" description="Helical" evidence="6">
    <location>
        <begin position="295"/>
        <end position="318"/>
    </location>
</feature>
<dbReference type="GO" id="GO:0016114">
    <property type="term" value="P:terpenoid biosynthetic process"/>
    <property type="evidence" value="ECO:0007669"/>
    <property type="project" value="UniProtKB-UniRule"/>
</dbReference>
<feature type="binding site" evidence="5">
    <location>
        <position position="161"/>
    </location>
    <ligand>
        <name>(2E)-4-hydroxy-3-methylbut-2-enyl diphosphate</name>
        <dbReference type="ChEBI" id="CHEBI:128753"/>
    </ligand>
</feature>
<protein>
    <recommendedName>
        <fullName evidence="5">4-hydroxy-3-methylbut-2-enyl diphosphate reductase</fullName>
        <shortName evidence="5">HMBPP reductase</shortName>
        <ecNumber evidence="5">1.17.7.4</ecNumber>
    </recommendedName>
</protein>